<evidence type="ECO:0000256" key="9">
    <source>
        <dbReference type="ARBA" id="ARBA00023136"/>
    </source>
</evidence>
<dbReference type="Pfam" id="PF00858">
    <property type="entry name" value="ASC"/>
    <property type="match status" value="1"/>
</dbReference>
<evidence type="ECO:0000256" key="11">
    <source>
        <dbReference type="ARBA" id="ARBA00023303"/>
    </source>
</evidence>
<accession>A0A8X6PVJ3</accession>
<organism evidence="13 14">
    <name type="scientific">Nephila pilipes</name>
    <name type="common">Giant wood spider</name>
    <name type="synonym">Nephila maculata</name>
    <dbReference type="NCBI Taxonomy" id="299642"/>
    <lineage>
        <taxon>Eukaryota</taxon>
        <taxon>Metazoa</taxon>
        <taxon>Ecdysozoa</taxon>
        <taxon>Arthropoda</taxon>
        <taxon>Chelicerata</taxon>
        <taxon>Arachnida</taxon>
        <taxon>Araneae</taxon>
        <taxon>Araneomorphae</taxon>
        <taxon>Entelegynae</taxon>
        <taxon>Araneoidea</taxon>
        <taxon>Nephilidae</taxon>
        <taxon>Nephila</taxon>
    </lineage>
</organism>
<keyword evidence="11 12" id="KW-0407">Ion channel</keyword>
<dbReference type="PANTHER" id="PTHR11690:SF248">
    <property type="entry name" value="PICKPOCKET 17, ISOFORM A"/>
    <property type="match status" value="1"/>
</dbReference>
<dbReference type="GO" id="GO:0015280">
    <property type="term" value="F:ligand-gated sodium channel activity"/>
    <property type="evidence" value="ECO:0007669"/>
    <property type="project" value="TreeGrafter"/>
</dbReference>
<keyword evidence="3 12" id="KW-0813">Transport</keyword>
<keyword evidence="9" id="KW-0472">Membrane</keyword>
<comment type="caution">
    <text evidence="13">The sequence shown here is derived from an EMBL/GenBank/DDBJ whole genome shotgun (WGS) entry which is preliminary data.</text>
</comment>
<dbReference type="OrthoDB" id="6502088at2759"/>
<evidence type="ECO:0000256" key="12">
    <source>
        <dbReference type="RuleBase" id="RU000679"/>
    </source>
</evidence>
<dbReference type="InterPro" id="IPR001873">
    <property type="entry name" value="ENaC"/>
</dbReference>
<keyword evidence="4 12" id="KW-0894">Sodium channel</keyword>
<keyword evidence="14" id="KW-1185">Reference proteome</keyword>
<proteinExistence type="inferred from homology"/>
<keyword evidence="7" id="KW-0915">Sodium</keyword>
<keyword evidence="8 12" id="KW-0406">Ion transport</keyword>
<evidence type="ECO:0000256" key="8">
    <source>
        <dbReference type="ARBA" id="ARBA00023065"/>
    </source>
</evidence>
<evidence type="ECO:0000313" key="14">
    <source>
        <dbReference type="Proteomes" id="UP000887013"/>
    </source>
</evidence>
<name>A0A8X6PVJ3_NEPPI</name>
<comment type="similarity">
    <text evidence="2 12">Belongs to the amiloride-sensitive sodium channel (TC 1.A.6) family.</text>
</comment>
<evidence type="ECO:0000256" key="2">
    <source>
        <dbReference type="ARBA" id="ARBA00007193"/>
    </source>
</evidence>
<evidence type="ECO:0000256" key="6">
    <source>
        <dbReference type="ARBA" id="ARBA00022989"/>
    </source>
</evidence>
<comment type="subcellular location">
    <subcellularLocation>
        <location evidence="1">Membrane</location>
        <topology evidence="1">Multi-pass membrane protein</topology>
    </subcellularLocation>
</comment>
<reference evidence="13" key="1">
    <citation type="submission" date="2020-08" db="EMBL/GenBank/DDBJ databases">
        <title>Multicomponent nature underlies the extraordinary mechanical properties of spider dragline silk.</title>
        <authorList>
            <person name="Kono N."/>
            <person name="Nakamura H."/>
            <person name="Mori M."/>
            <person name="Yoshida Y."/>
            <person name="Ohtoshi R."/>
            <person name="Malay A.D."/>
            <person name="Moran D.A.P."/>
            <person name="Tomita M."/>
            <person name="Numata K."/>
            <person name="Arakawa K."/>
        </authorList>
    </citation>
    <scope>NUCLEOTIDE SEQUENCE</scope>
</reference>
<evidence type="ECO:0000256" key="1">
    <source>
        <dbReference type="ARBA" id="ARBA00004141"/>
    </source>
</evidence>
<dbReference type="Proteomes" id="UP000887013">
    <property type="component" value="Unassembled WGS sequence"/>
</dbReference>
<dbReference type="PANTHER" id="PTHR11690">
    <property type="entry name" value="AMILORIDE-SENSITIVE SODIUM CHANNEL-RELATED"/>
    <property type="match status" value="1"/>
</dbReference>
<protein>
    <submittedName>
        <fullName evidence="13">FMRFamide-activated amiloride-sensitive sodium channel</fullName>
    </submittedName>
</protein>
<evidence type="ECO:0000256" key="5">
    <source>
        <dbReference type="ARBA" id="ARBA00022692"/>
    </source>
</evidence>
<evidence type="ECO:0000256" key="3">
    <source>
        <dbReference type="ARBA" id="ARBA00022448"/>
    </source>
</evidence>
<evidence type="ECO:0000256" key="10">
    <source>
        <dbReference type="ARBA" id="ARBA00023201"/>
    </source>
</evidence>
<dbReference type="GO" id="GO:0005886">
    <property type="term" value="C:plasma membrane"/>
    <property type="evidence" value="ECO:0007669"/>
    <property type="project" value="TreeGrafter"/>
</dbReference>
<dbReference type="AlphaFoldDB" id="A0A8X6PVJ3"/>
<sequence>MKTEAIYDLDCGRFEHNFCSDYQGEKATLKKDTNPNNFLSNFIGNSSVYAVSQVGQEKTKPRKIFWLLALLTCLCGCVYEMKSFLSVFLEYPVLIDLEVRNEGNLKFPAVTVCNLNRIKQRNEDCVYEDRPWLKCFQPSVKMIPYNNPVIFSERKTHTSISNATTKLLKKFKLVSQNFLNHYTNLDADSRYCYGYTL</sequence>
<evidence type="ECO:0000313" key="13">
    <source>
        <dbReference type="EMBL" id="GFT88060.1"/>
    </source>
</evidence>
<evidence type="ECO:0000256" key="7">
    <source>
        <dbReference type="ARBA" id="ARBA00023053"/>
    </source>
</evidence>
<keyword evidence="6" id="KW-1133">Transmembrane helix</keyword>
<keyword evidence="10 12" id="KW-0739">Sodium transport</keyword>
<gene>
    <name evidence="13" type="primary">FANA_3</name>
    <name evidence="13" type="ORF">NPIL_539201</name>
</gene>
<keyword evidence="5 12" id="KW-0812">Transmembrane</keyword>
<dbReference type="EMBL" id="BMAW01073524">
    <property type="protein sequence ID" value="GFT88060.1"/>
    <property type="molecule type" value="Genomic_DNA"/>
</dbReference>
<evidence type="ECO:0000256" key="4">
    <source>
        <dbReference type="ARBA" id="ARBA00022461"/>
    </source>
</evidence>